<dbReference type="InterPro" id="IPR002347">
    <property type="entry name" value="SDR_fam"/>
</dbReference>
<dbReference type="Proteomes" id="UP000319375">
    <property type="component" value="Unassembled WGS sequence"/>
</dbReference>
<evidence type="ECO:0000313" key="3">
    <source>
        <dbReference type="EMBL" id="TWS27516.1"/>
    </source>
</evidence>
<dbReference type="InterPro" id="IPR036291">
    <property type="entry name" value="NAD(P)-bd_dom_sf"/>
</dbReference>
<accession>A0A5C5RWV3</accession>
<evidence type="ECO:0000256" key="2">
    <source>
        <dbReference type="ARBA" id="ARBA00023002"/>
    </source>
</evidence>
<dbReference type="SUPFAM" id="SSF51735">
    <property type="entry name" value="NAD(P)-binding Rossmann-fold domains"/>
    <property type="match status" value="1"/>
</dbReference>
<dbReference type="EMBL" id="VIGX01000013">
    <property type="protein sequence ID" value="TWS27516.1"/>
    <property type="molecule type" value="Genomic_DNA"/>
</dbReference>
<dbReference type="PRINTS" id="PR00080">
    <property type="entry name" value="SDRFAMILY"/>
</dbReference>
<comment type="caution">
    <text evidence="3">The sequence shown here is derived from an EMBL/GenBank/DDBJ whole genome shotgun (WGS) entry which is preliminary data.</text>
</comment>
<dbReference type="OrthoDB" id="5173603at2"/>
<dbReference type="GO" id="GO:0016491">
    <property type="term" value="F:oxidoreductase activity"/>
    <property type="evidence" value="ECO:0007669"/>
    <property type="project" value="UniProtKB-KW"/>
</dbReference>
<sequence>MSVVQTHAGRVAVVTGAGQGFGRAIALELARRGADIAVIDLNDAHETVAEVQALGRRAMAVQADVSQPEAIGAAGEKILESFRFVDILVNNAGTYPFRDFFDVDFDYWRKIQAINLDSQFLTARSFAPSMRERGWGRIVNLASNSLGLAVPALSHYMASKGGVVGFTRGLATDLAPYGITVNAVAPTASRTPGGEANIAGDVLDGVASMQAIKRGGVADDIVGTVCFLSSDDCAFVTGQTIMADGGLVRL</sequence>
<dbReference type="PRINTS" id="PR00081">
    <property type="entry name" value="GDHRDH"/>
</dbReference>
<dbReference type="PANTHER" id="PTHR43639:SF1">
    <property type="entry name" value="SHORT-CHAIN DEHYDROGENASE_REDUCTASE FAMILY PROTEIN"/>
    <property type="match status" value="1"/>
</dbReference>
<proteinExistence type="inferred from homology"/>
<organism evidence="3 4">
    <name type="scientific">Tsukamurella conjunctivitidis</name>
    <dbReference type="NCBI Taxonomy" id="2592068"/>
    <lineage>
        <taxon>Bacteria</taxon>
        <taxon>Bacillati</taxon>
        <taxon>Actinomycetota</taxon>
        <taxon>Actinomycetes</taxon>
        <taxon>Mycobacteriales</taxon>
        <taxon>Tsukamurellaceae</taxon>
        <taxon>Tsukamurella</taxon>
    </lineage>
</organism>
<dbReference type="Pfam" id="PF13561">
    <property type="entry name" value="adh_short_C2"/>
    <property type="match status" value="1"/>
</dbReference>
<dbReference type="Gene3D" id="3.40.50.720">
    <property type="entry name" value="NAD(P)-binding Rossmann-like Domain"/>
    <property type="match status" value="1"/>
</dbReference>
<keyword evidence="2" id="KW-0560">Oxidoreductase</keyword>
<keyword evidence="4" id="KW-1185">Reference proteome</keyword>
<dbReference type="AlphaFoldDB" id="A0A5C5RWV3"/>
<reference evidence="3 4" key="1">
    <citation type="submission" date="2019-06" db="EMBL/GenBank/DDBJ databases">
        <title>Tsukamurella conjunctivitidis sp. nov., Tsukamurella assacharolytica sp. nov. and Tsukamurella sputae sp. nov. isolated from patients with conjunctivitis, bacteraemia (lymphoma) and respiratory infection (sputum) in Hong Kong.</title>
        <authorList>
            <person name="Teng J.L.L."/>
            <person name="Lee H.H."/>
            <person name="Fong J.Y.H."/>
            <person name="Fok K.M.N."/>
            <person name="Lau S.K.P."/>
            <person name="Woo P.C.Y."/>
        </authorList>
    </citation>
    <scope>NUCLEOTIDE SEQUENCE [LARGE SCALE GENOMIC DNA]</scope>
    <source>
        <strain evidence="3 4">HKU72</strain>
    </source>
</reference>
<dbReference type="PANTHER" id="PTHR43639">
    <property type="entry name" value="OXIDOREDUCTASE, SHORT-CHAIN DEHYDROGENASE/REDUCTASE FAMILY (AFU_ORTHOLOGUE AFUA_5G02870)"/>
    <property type="match status" value="1"/>
</dbReference>
<name>A0A5C5RWV3_9ACTN</name>
<evidence type="ECO:0000256" key="1">
    <source>
        <dbReference type="ARBA" id="ARBA00006484"/>
    </source>
</evidence>
<protein>
    <submittedName>
        <fullName evidence="3">SDR family oxidoreductase</fullName>
    </submittedName>
</protein>
<comment type="similarity">
    <text evidence="1">Belongs to the short-chain dehydrogenases/reductases (SDR) family.</text>
</comment>
<gene>
    <name evidence="3" type="ORF">FK530_18540</name>
</gene>
<dbReference type="FunFam" id="3.40.50.720:FF:000084">
    <property type="entry name" value="Short-chain dehydrogenase reductase"/>
    <property type="match status" value="1"/>
</dbReference>
<evidence type="ECO:0000313" key="4">
    <source>
        <dbReference type="Proteomes" id="UP000319375"/>
    </source>
</evidence>
<dbReference type="RefSeq" id="WP_146488459.1">
    <property type="nucleotide sequence ID" value="NZ_VIGX01000013.1"/>
</dbReference>
<dbReference type="CDD" id="cd05233">
    <property type="entry name" value="SDR_c"/>
    <property type="match status" value="1"/>
</dbReference>